<protein>
    <submittedName>
        <fullName evidence="1">Uncharacterized protein</fullName>
    </submittedName>
</protein>
<evidence type="ECO:0000313" key="2">
    <source>
        <dbReference type="Proteomes" id="UP000005237"/>
    </source>
</evidence>
<proteinExistence type="predicted"/>
<sequence>QKKRRLEGGGKHVVDEEIVKDLSKRIRELRQRKLRVTRS</sequence>
<keyword evidence="2" id="KW-1185">Reference proteome</keyword>
<dbReference type="Proteomes" id="UP000005237">
    <property type="component" value="Unassembled WGS sequence"/>
</dbReference>
<accession>A0A8R1IK88</accession>
<name>A0A8R1IK88_CAEJA</name>
<evidence type="ECO:0000313" key="1">
    <source>
        <dbReference type="EnsemblMetazoa" id="CJA37936.1"/>
    </source>
</evidence>
<reference evidence="1" key="2">
    <citation type="submission" date="2022-06" db="UniProtKB">
        <authorList>
            <consortium name="EnsemblMetazoa"/>
        </authorList>
    </citation>
    <scope>IDENTIFICATION</scope>
    <source>
        <strain evidence="1">DF5081</strain>
    </source>
</reference>
<dbReference type="EnsemblMetazoa" id="CJA37936.1">
    <property type="protein sequence ID" value="CJA37936.1"/>
    <property type="gene ID" value="WBGene00213783"/>
</dbReference>
<dbReference type="AlphaFoldDB" id="A0A8R1IK88"/>
<reference evidence="2" key="1">
    <citation type="submission" date="2010-08" db="EMBL/GenBank/DDBJ databases">
        <authorList>
            <consortium name="Caenorhabditis japonica Sequencing Consortium"/>
            <person name="Wilson R.K."/>
        </authorList>
    </citation>
    <scope>NUCLEOTIDE SEQUENCE [LARGE SCALE GENOMIC DNA]</scope>
    <source>
        <strain evidence="2">DF5081</strain>
    </source>
</reference>
<organism evidence="1 2">
    <name type="scientific">Caenorhabditis japonica</name>
    <dbReference type="NCBI Taxonomy" id="281687"/>
    <lineage>
        <taxon>Eukaryota</taxon>
        <taxon>Metazoa</taxon>
        <taxon>Ecdysozoa</taxon>
        <taxon>Nematoda</taxon>
        <taxon>Chromadorea</taxon>
        <taxon>Rhabditida</taxon>
        <taxon>Rhabditina</taxon>
        <taxon>Rhabditomorpha</taxon>
        <taxon>Rhabditoidea</taxon>
        <taxon>Rhabditidae</taxon>
        <taxon>Peloderinae</taxon>
        <taxon>Caenorhabditis</taxon>
    </lineage>
</organism>